<feature type="transmembrane region" description="Helical" evidence="1">
    <location>
        <begin position="255"/>
        <end position="272"/>
    </location>
</feature>
<keyword evidence="1" id="KW-0812">Transmembrane</keyword>
<feature type="transmembrane region" description="Helical" evidence="1">
    <location>
        <begin position="106"/>
        <end position="122"/>
    </location>
</feature>
<keyword evidence="3" id="KW-1185">Reference proteome</keyword>
<dbReference type="RefSeq" id="WP_183366670.1">
    <property type="nucleotide sequence ID" value="NZ_JACIEZ010000004.1"/>
</dbReference>
<evidence type="ECO:0000313" key="2">
    <source>
        <dbReference type="EMBL" id="MBB4065386.1"/>
    </source>
</evidence>
<feature type="transmembrane region" description="Helical" evidence="1">
    <location>
        <begin position="345"/>
        <end position="364"/>
    </location>
</feature>
<proteinExistence type="predicted"/>
<keyword evidence="1" id="KW-1133">Transmembrane helix</keyword>
<keyword evidence="1" id="KW-0472">Membrane</keyword>
<feature type="transmembrane region" description="Helical" evidence="1">
    <location>
        <begin position="284"/>
        <end position="308"/>
    </location>
</feature>
<accession>A0A7W6J5Y1</accession>
<comment type="caution">
    <text evidence="2">The sequence shown here is derived from an EMBL/GenBank/DDBJ whole genome shotgun (WGS) entry which is preliminary data.</text>
</comment>
<feature type="transmembrane region" description="Helical" evidence="1">
    <location>
        <begin position="161"/>
        <end position="181"/>
    </location>
</feature>
<dbReference type="AlphaFoldDB" id="A0A7W6J5Y1"/>
<feature type="transmembrane region" description="Helical" evidence="1">
    <location>
        <begin position="193"/>
        <end position="210"/>
    </location>
</feature>
<dbReference type="Proteomes" id="UP000528286">
    <property type="component" value="Unassembled WGS sequence"/>
</dbReference>
<sequence length="406" mass="43368">MCVIKKTLGLERSAPSDAPVRGKGKSGPALLSYGFRPFFLLGGLFASAAIILWLLALEGIAEPGGSYGSGHWHAHEMLFGFAPAILAGFLLTAIPNWTGRLPVSGRPLALLLAAWAMGRFAMLDPDRLGLPVSAAIDMVFLPAMLAVSLREIVAGRQWKNLKVLFGLLLLSLANGCFHYAMIEGEHPGEAIRLSIAAYTLLVMIIGGRIIPSFTRNYMAKLGRTDAPVPFNRFDIACILAGAVALGLWVRDTENTLTGAAALLAALLHAVRLMRWKGLAVRSEILLFVLHASYLFVPVGLATIALGAADLLDEPFVLHVLTIGAISTMMLAVMTRASRGHTGRQLVSSPVTRLSYALLFLAGFLRPAAEFASEWQMPLLVAAGACFAAAFALFAAEHGPMLATRRS</sequence>
<feature type="transmembrane region" description="Helical" evidence="1">
    <location>
        <begin position="314"/>
        <end position="333"/>
    </location>
</feature>
<evidence type="ECO:0000256" key="1">
    <source>
        <dbReference type="SAM" id="Phobius"/>
    </source>
</evidence>
<feature type="transmembrane region" description="Helical" evidence="1">
    <location>
        <begin position="38"/>
        <end position="57"/>
    </location>
</feature>
<gene>
    <name evidence="2" type="ORF">GGR23_002587</name>
</gene>
<feature type="transmembrane region" description="Helical" evidence="1">
    <location>
        <begin position="128"/>
        <end position="149"/>
    </location>
</feature>
<feature type="transmembrane region" description="Helical" evidence="1">
    <location>
        <begin position="77"/>
        <end position="94"/>
    </location>
</feature>
<feature type="transmembrane region" description="Helical" evidence="1">
    <location>
        <begin position="230"/>
        <end position="249"/>
    </location>
</feature>
<name>A0A7W6J5Y1_9HYPH</name>
<evidence type="ECO:0000313" key="3">
    <source>
        <dbReference type="Proteomes" id="UP000528286"/>
    </source>
</evidence>
<dbReference type="InterPro" id="IPR010266">
    <property type="entry name" value="NnrS"/>
</dbReference>
<reference evidence="2 3" key="1">
    <citation type="submission" date="2020-08" db="EMBL/GenBank/DDBJ databases">
        <title>Genomic Encyclopedia of Type Strains, Phase IV (KMG-IV): sequencing the most valuable type-strain genomes for metagenomic binning, comparative biology and taxonomic classification.</title>
        <authorList>
            <person name="Goeker M."/>
        </authorList>
    </citation>
    <scope>NUCLEOTIDE SEQUENCE [LARGE SCALE GENOMIC DNA]</scope>
    <source>
        <strain evidence="2 3">DSM 29853</strain>
    </source>
</reference>
<protein>
    <submittedName>
        <fullName evidence="2">Uncharacterized protein involved in response to NO</fullName>
    </submittedName>
</protein>
<dbReference type="EMBL" id="JACIEZ010000004">
    <property type="protein sequence ID" value="MBB4065386.1"/>
    <property type="molecule type" value="Genomic_DNA"/>
</dbReference>
<feature type="transmembrane region" description="Helical" evidence="1">
    <location>
        <begin position="376"/>
        <end position="395"/>
    </location>
</feature>
<organism evidence="2 3">
    <name type="scientific">Gellertiella hungarica</name>
    <dbReference type="NCBI Taxonomy" id="1572859"/>
    <lineage>
        <taxon>Bacteria</taxon>
        <taxon>Pseudomonadati</taxon>
        <taxon>Pseudomonadota</taxon>
        <taxon>Alphaproteobacteria</taxon>
        <taxon>Hyphomicrobiales</taxon>
        <taxon>Rhizobiaceae</taxon>
        <taxon>Gellertiella</taxon>
    </lineage>
</organism>
<dbReference type="Pfam" id="PF05940">
    <property type="entry name" value="NnrS"/>
    <property type="match status" value="1"/>
</dbReference>